<evidence type="ECO:0000313" key="2">
    <source>
        <dbReference type="Proteomes" id="UP000054166"/>
    </source>
</evidence>
<reference evidence="2" key="2">
    <citation type="submission" date="2015-01" db="EMBL/GenBank/DDBJ databases">
        <title>Evolutionary Origins and Diversification of the Mycorrhizal Mutualists.</title>
        <authorList>
            <consortium name="DOE Joint Genome Institute"/>
            <consortium name="Mycorrhizal Genomics Consortium"/>
            <person name="Kohler A."/>
            <person name="Kuo A."/>
            <person name="Nagy L.G."/>
            <person name="Floudas D."/>
            <person name="Copeland A."/>
            <person name="Barry K.W."/>
            <person name="Cichocki N."/>
            <person name="Veneault-Fourrey C."/>
            <person name="LaButti K."/>
            <person name="Lindquist E.A."/>
            <person name="Lipzen A."/>
            <person name="Lundell T."/>
            <person name="Morin E."/>
            <person name="Murat C."/>
            <person name="Riley R."/>
            <person name="Ohm R."/>
            <person name="Sun H."/>
            <person name="Tunlid A."/>
            <person name="Henrissat B."/>
            <person name="Grigoriev I.V."/>
            <person name="Hibbett D.S."/>
            <person name="Martin F."/>
        </authorList>
    </citation>
    <scope>NUCLEOTIDE SEQUENCE [LARGE SCALE GENOMIC DNA]</scope>
    <source>
        <strain evidence="2">F 1598</strain>
    </source>
</reference>
<sequence length="174" mass="19599">MLLPHIPSASTQQAASTRRNVLISHSHPYSPSHSSWRCNSLIRVAGEEENTEAIFRIFMGRIQEKNFGFLFPQGLIIKSDRKYRFKDAPLTSLTMEMVHLVGIGIILDYLANAFTTQVETRASAALSMGVGLGPVDQSSVIYRYTSQRTLSRVLPYRQIDALWSEKPFLGSEEH</sequence>
<proteinExistence type="predicted"/>
<reference evidence="1 2" key="1">
    <citation type="submission" date="2014-04" db="EMBL/GenBank/DDBJ databases">
        <authorList>
            <consortium name="DOE Joint Genome Institute"/>
            <person name="Kuo A."/>
            <person name="Tarkka M."/>
            <person name="Buscot F."/>
            <person name="Kohler A."/>
            <person name="Nagy L.G."/>
            <person name="Floudas D."/>
            <person name="Copeland A."/>
            <person name="Barry K.W."/>
            <person name="Cichocki N."/>
            <person name="Veneault-Fourrey C."/>
            <person name="LaButti K."/>
            <person name="Lindquist E.A."/>
            <person name="Lipzen A."/>
            <person name="Lundell T."/>
            <person name="Morin E."/>
            <person name="Murat C."/>
            <person name="Sun H."/>
            <person name="Tunlid A."/>
            <person name="Henrissat B."/>
            <person name="Grigoriev I.V."/>
            <person name="Hibbett D.S."/>
            <person name="Martin F."/>
            <person name="Nordberg H.P."/>
            <person name="Cantor M.N."/>
            <person name="Hua S.X."/>
        </authorList>
    </citation>
    <scope>NUCLEOTIDE SEQUENCE [LARGE SCALE GENOMIC DNA]</scope>
    <source>
        <strain evidence="1 2">F 1598</strain>
    </source>
</reference>
<dbReference type="InParanoid" id="A0A0C3F8F7"/>
<name>A0A0C3F8F7_PILCF</name>
<dbReference type="AlphaFoldDB" id="A0A0C3F8F7"/>
<dbReference type="Proteomes" id="UP000054166">
    <property type="component" value="Unassembled WGS sequence"/>
</dbReference>
<gene>
    <name evidence="1" type="ORF">PILCRDRAFT_13106</name>
</gene>
<accession>A0A0C3F8F7</accession>
<dbReference type="HOGENOM" id="CLU_1540650_0_0_1"/>
<keyword evidence="2" id="KW-1185">Reference proteome</keyword>
<organism evidence="1 2">
    <name type="scientific">Piloderma croceum (strain F 1598)</name>
    <dbReference type="NCBI Taxonomy" id="765440"/>
    <lineage>
        <taxon>Eukaryota</taxon>
        <taxon>Fungi</taxon>
        <taxon>Dikarya</taxon>
        <taxon>Basidiomycota</taxon>
        <taxon>Agaricomycotina</taxon>
        <taxon>Agaricomycetes</taxon>
        <taxon>Agaricomycetidae</taxon>
        <taxon>Atheliales</taxon>
        <taxon>Atheliaceae</taxon>
        <taxon>Piloderma</taxon>
    </lineage>
</organism>
<evidence type="ECO:0000313" key="1">
    <source>
        <dbReference type="EMBL" id="KIM76086.1"/>
    </source>
</evidence>
<protein>
    <submittedName>
        <fullName evidence="1">Uncharacterized protein</fullName>
    </submittedName>
</protein>
<dbReference type="EMBL" id="KN833039">
    <property type="protein sequence ID" value="KIM76086.1"/>
    <property type="molecule type" value="Genomic_DNA"/>
</dbReference>